<reference evidence="13" key="1">
    <citation type="submission" date="2021-01" db="EMBL/GenBank/DDBJ databases">
        <title>Adiantum capillus-veneris genome.</title>
        <authorList>
            <person name="Fang Y."/>
            <person name="Liao Q."/>
        </authorList>
    </citation>
    <scope>NUCLEOTIDE SEQUENCE</scope>
    <source>
        <strain evidence="13">H3</strain>
        <tissue evidence="13">Leaf</tissue>
    </source>
</reference>
<dbReference type="InterPro" id="IPR015803">
    <property type="entry name" value="Cys-tRNA-ligase"/>
</dbReference>
<dbReference type="SUPFAM" id="SSF52374">
    <property type="entry name" value="Nucleotidylyl transferase"/>
    <property type="match status" value="1"/>
</dbReference>
<comment type="caution">
    <text evidence="13">The sequence shown here is derived from an EMBL/GenBank/DDBJ whole genome shotgun (WGS) entry which is preliminary data.</text>
</comment>
<proteinExistence type="inferred from homology"/>
<dbReference type="Pfam" id="PF01406">
    <property type="entry name" value="tRNA-synt_1e"/>
    <property type="match status" value="1"/>
</dbReference>
<comment type="cofactor">
    <cofactor evidence="1">
        <name>Zn(2+)</name>
        <dbReference type="ChEBI" id="CHEBI:29105"/>
    </cofactor>
</comment>
<evidence type="ECO:0000256" key="9">
    <source>
        <dbReference type="ARBA" id="ARBA00023146"/>
    </source>
</evidence>
<evidence type="ECO:0000313" key="14">
    <source>
        <dbReference type="Proteomes" id="UP000886520"/>
    </source>
</evidence>
<dbReference type="NCBIfam" id="TIGR00435">
    <property type="entry name" value="cysS"/>
    <property type="match status" value="1"/>
</dbReference>
<organism evidence="13 14">
    <name type="scientific">Adiantum capillus-veneris</name>
    <name type="common">Maidenhair fern</name>
    <dbReference type="NCBI Taxonomy" id="13818"/>
    <lineage>
        <taxon>Eukaryota</taxon>
        <taxon>Viridiplantae</taxon>
        <taxon>Streptophyta</taxon>
        <taxon>Embryophyta</taxon>
        <taxon>Tracheophyta</taxon>
        <taxon>Polypodiopsida</taxon>
        <taxon>Polypodiidae</taxon>
        <taxon>Polypodiales</taxon>
        <taxon>Pteridineae</taxon>
        <taxon>Pteridaceae</taxon>
        <taxon>Vittarioideae</taxon>
        <taxon>Adiantum</taxon>
    </lineage>
</organism>
<evidence type="ECO:0000256" key="10">
    <source>
        <dbReference type="ARBA" id="ARBA00031499"/>
    </source>
</evidence>
<dbReference type="EC" id="6.1.1.16" evidence="2"/>
<dbReference type="GO" id="GO:0005524">
    <property type="term" value="F:ATP binding"/>
    <property type="evidence" value="ECO:0007669"/>
    <property type="project" value="UniProtKB-KW"/>
</dbReference>
<keyword evidence="3" id="KW-0436">Ligase</keyword>
<dbReference type="PANTHER" id="PTHR10890">
    <property type="entry name" value="CYSTEINYL-TRNA SYNTHETASE"/>
    <property type="match status" value="1"/>
</dbReference>
<evidence type="ECO:0000256" key="2">
    <source>
        <dbReference type="ARBA" id="ARBA00012832"/>
    </source>
</evidence>
<dbReference type="GO" id="GO:0006423">
    <property type="term" value="P:cysteinyl-tRNA aminoacylation"/>
    <property type="evidence" value="ECO:0007669"/>
    <property type="project" value="InterPro"/>
</dbReference>
<dbReference type="GO" id="GO:0046872">
    <property type="term" value="F:metal ion binding"/>
    <property type="evidence" value="ECO:0007669"/>
    <property type="project" value="UniProtKB-KW"/>
</dbReference>
<dbReference type="OrthoDB" id="438179at2759"/>
<evidence type="ECO:0000256" key="11">
    <source>
        <dbReference type="SAM" id="Coils"/>
    </source>
</evidence>
<feature type="coiled-coil region" evidence="11">
    <location>
        <begin position="112"/>
        <end position="176"/>
    </location>
</feature>
<protein>
    <recommendedName>
        <fullName evidence="2">cysteine--tRNA ligase</fullName>
        <ecNumber evidence="2">6.1.1.16</ecNumber>
    </recommendedName>
    <alternativeName>
        <fullName evidence="10">Cysteinyl-tRNA synthetase</fullName>
    </alternativeName>
</protein>
<dbReference type="AlphaFoldDB" id="A0A9D4UNK7"/>
<evidence type="ECO:0000259" key="12">
    <source>
        <dbReference type="Pfam" id="PF01406"/>
    </source>
</evidence>
<dbReference type="EMBL" id="JABFUD020000013">
    <property type="protein sequence ID" value="KAI5071218.1"/>
    <property type="molecule type" value="Genomic_DNA"/>
</dbReference>
<dbReference type="SUPFAM" id="SSF47323">
    <property type="entry name" value="Anticodon-binding domain of a subclass of class I aminoacyl-tRNA synthetases"/>
    <property type="match status" value="1"/>
</dbReference>
<dbReference type="InterPro" id="IPR009080">
    <property type="entry name" value="tRNAsynth_Ia_anticodon-bd"/>
</dbReference>
<name>A0A9D4UNK7_ADICA</name>
<evidence type="ECO:0000256" key="4">
    <source>
        <dbReference type="ARBA" id="ARBA00022723"/>
    </source>
</evidence>
<dbReference type="HAMAP" id="MF_00041">
    <property type="entry name" value="Cys_tRNA_synth"/>
    <property type="match status" value="1"/>
</dbReference>
<dbReference type="GO" id="GO:0004817">
    <property type="term" value="F:cysteine-tRNA ligase activity"/>
    <property type="evidence" value="ECO:0007669"/>
    <property type="project" value="UniProtKB-EC"/>
</dbReference>
<evidence type="ECO:0000256" key="6">
    <source>
        <dbReference type="ARBA" id="ARBA00022833"/>
    </source>
</evidence>
<evidence type="ECO:0000313" key="13">
    <source>
        <dbReference type="EMBL" id="KAI5071218.1"/>
    </source>
</evidence>
<keyword evidence="11" id="KW-0175">Coiled coil</keyword>
<dbReference type="Proteomes" id="UP000886520">
    <property type="component" value="Chromosome 13"/>
</dbReference>
<gene>
    <name evidence="13" type="ORF">GOP47_0013469</name>
</gene>
<dbReference type="InterPro" id="IPR024909">
    <property type="entry name" value="Cys-tRNA/MSH_ligase"/>
</dbReference>
<dbReference type="GO" id="GO:0005737">
    <property type="term" value="C:cytoplasm"/>
    <property type="evidence" value="ECO:0007669"/>
    <property type="project" value="TreeGrafter"/>
</dbReference>
<sequence>MVSANGAASFDRPAQALRLHNTLSASKEPFYTQDRSRRVTWYICGPTVYDSSHLGHARNYLSFDILRRVLEGYFHYNVLYVMNVTDVDDKIINTARRNHLLSQFLETTEDPSQVLNELMKAFEEERRKQEKKVQEAKKELLNATSARQRQDLENNLKQEELKYEKLSQAFASVKQNEAVLGSVGKKEGIEMILEGGAAAVLASYLDDIGKAEVSDLAIFRAHAAKYEEEFFDDMQALGVKPPNVLSRVTEYVDAIILYIQKIVEKGFAYAARNSVYFDTKAFIGAGHTYGKLNPYAVGSLGLSSESESDFQTKDKKSNIDFALWKASKPGEPFWESPWGRGRPGWHIECSAMASDIIGSVIDIHSGGQDLMFPHHDNELAQAEAYHGCSQWVNFFLHSGHLSIEGLKMSKSLKNFITIKEALKTYTPRQLRLLFVYQAWDKPLNFSESVMKEALTKERDLQSFFKIVKNYLRKAGMDGDTYSKGLQGLQRLTDDDKKLLHALHVAESEVQERLEDNIDTGGALLALLNLASAVNSYVDKTRDDSSRAVLVRNSAEFVTKMLVIFGLSNARENEIGFGSDEATSSGNREAILAPYLDAIAQFRSEVRAAVKEDLDIKGKVMGIADRFRDYTMVDLGVRLEDRATGSDWELVDAQTLRNLRDEKIREAQEAKRKSLQSKLERKKKDLDRYEGALADPKDFLTRQKDLYSVFDLGGIPTHDAEGKELSKKARKDVEKKMKKAEDEHATIMRKLEAKEWLRGLQAITQPPNRVYRSFPKIHFCILTSEVQALETLHEASDKGNLILYFKDERCRVFAI</sequence>
<evidence type="ECO:0000256" key="8">
    <source>
        <dbReference type="ARBA" id="ARBA00022917"/>
    </source>
</evidence>
<evidence type="ECO:0000256" key="1">
    <source>
        <dbReference type="ARBA" id="ARBA00001947"/>
    </source>
</evidence>
<keyword evidence="7" id="KW-0067">ATP-binding</keyword>
<dbReference type="InterPro" id="IPR032678">
    <property type="entry name" value="tRNA-synt_1_cat_dom"/>
</dbReference>
<keyword evidence="6" id="KW-0862">Zinc</keyword>
<feature type="coiled-coil region" evidence="11">
    <location>
        <begin position="652"/>
        <end position="691"/>
    </location>
</feature>
<keyword evidence="14" id="KW-1185">Reference proteome</keyword>
<evidence type="ECO:0000256" key="7">
    <source>
        <dbReference type="ARBA" id="ARBA00022840"/>
    </source>
</evidence>
<dbReference type="CDD" id="cd00672">
    <property type="entry name" value="CysRS_core"/>
    <property type="match status" value="1"/>
</dbReference>
<evidence type="ECO:0000256" key="3">
    <source>
        <dbReference type="ARBA" id="ARBA00022598"/>
    </source>
</evidence>
<feature type="coiled-coil region" evidence="11">
    <location>
        <begin position="722"/>
        <end position="749"/>
    </location>
</feature>
<accession>A0A9D4UNK7</accession>
<keyword evidence="8" id="KW-0648">Protein biosynthesis</keyword>
<dbReference type="PANTHER" id="PTHR10890:SF3">
    <property type="entry name" value="CYSTEINE--TRNA LIGASE, CYTOPLASMIC"/>
    <property type="match status" value="1"/>
</dbReference>
<dbReference type="Gene3D" id="3.40.50.620">
    <property type="entry name" value="HUPs"/>
    <property type="match status" value="2"/>
</dbReference>
<keyword evidence="4" id="KW-0479">Metal-binding</keyword>
<evidence type="ECO:0000256" key="5">
    <source>
        <dbReference type="ARBA" id="ARBA00022741"/>
    </source>
</evidence>
<keyword evidence="5" id="KW-0547">Nucleotide-binding</keyword>
<dbReference type="InterPro" id="IPR014729">
    <property type="entry name" value="Rossmann-like_a/b/a_fold"/>
</dbReference>
<dbReference type="PRINTS" id="PR00983">
    <property type="entry name" value="TRNASYNTHCYS"/>
</dbReference>
<keyword evidence="9" id="KW-0030">Aminoacyl-tRNA synthetase</keyword>
<feature type="domain" description="tRNA synthetases class I catalytic" evidence="12">
    <location>
        <begin position="35"/>
        <end position="453"/>
    </location>
</feature>